<dbReference type="AlphaFoldDB" id="A0A223CY47"/>
<gene>
    <name evidence="5" type="ORF">CIG75_04520</name>
</gene>
<evidence type="ECO:0000256" key="2">
    <source>
        <dbReference type="ARBA" id="ARBA00023315"/>
    </source>
</evidence>
<dbReference type="PANTHER" id="PTHR43792">
    <property type="entry name" value="GNAT FAMILY, PUTATIVE (AFU_ORTHOLOGUE AFUA_3G00765)-RELATED-RELATED"/>
    <property type="match status" value="1"/>
</dbReference>
<dbReference type="SUPFAM" id="SSF55729">
    <property type="entry name" value="Acyl-CoA N-acyltransferases (Nat)"/>
    <property type="match status" value="1"/>
</dbReference>
<evidence type="ECO:0000256" key="3">
    <source>
        <dbReference type="ARBA" id="ARBA00038502"/>
    </source>
</evidence>
<dbReference type="InterPro" id="IPR000182">
    <property type="entry name" value="GNAT_dom"/>
</dbReference>
<dbReference type="RefSeq" id="WP_094235573.1">
    <property type="nucleotide sequence ID" value="NZ_CP022657.1"/>
</dbReference>
<dbReference type="GO" id="GO:0005737">
    <property type="term" value="C:cytoplasm"/>
    <property type="evidence" value="ECO:0007669"/>
    <property type="project" value="TreeGrafter"/>
</dbReference>
<sequence length="175" mass="20299">MIDIKLLELENAHALLEVLLRNREFFKLIEPTQDEEYYTLEGQLKVFEHSFARRELDQYYWFGIFLKESGELIGTVSLMQVMRGPHQKCLIGYFLDQSQNGKGYMSEAVRLAVDYAFQTLRLHRIEAGVMPHNIGSIRVLEKAGFHTEGIAKKNVKINGKWEDHQLMAILNPNES</sequence>
<dbReference type="Proteomes" id="UP000214688">
    <property type="component" value="Chromosome"/>
</dbReference>
<dbReference type="Pfam" id="PF13302">
    <property type="entry name" value="Acetyltransf_3"/>
    <property type="match status" value="1"/>
</dbReference>
<protein>
    <submittedName>
        <fullName evidence="5">RimJ/RimL family protein N-acetyltransferase</fullName>
    </submittedName>
</protein>
<proteinExistence type="inferred from homology"/>
<comment type="similarity">
    <text evidence="3">Belongs to the acetyltransferase family. RimJ subfamily.</text>
</comment>
<dbReference type="KEGG" id="tab:CIG75_04520"/>
<keyword evidence="6" id="KW-1185">Reference proteome</keyword>
<dbReference type="InterPro" id="IPR016181">
    <property type="entry name" value="Acyl_CoA_acyltransferase"/>
</dbReference>
<dbReference type="PANTHER" id="PTHR43792:SF8">
    <property type="entry name" value="[RIBOSOMAL PROTEIN US5]-ALANINE N-ACETYLTRANSFERASE"/>
    <property type="match status" value="1"/>
</dbReference>
<keyword evidence="2" id="KW-0012">Acyltransferase</keyword>
<organism evidence="5 6">
    <name type="scientific">Tumebacillus algifaecis</name>
    <dbReference type="NCBI Taxonomy" id="1214604"/>
    <lineage>
        <taxon>Bacteria</taxon>
        <taxon>Bacillati</taxon>
        <taxon>Bacillota</taxon>
        <taxon>Bacilli</taxon>
        <taxon>Bacillales</taxon>
        <taxon>Alicyclobacillaceae</taxon>
        <taxon>Tumebacillus</taxon>
    </lineage>
</organism>
<dbReference type="EMBL" id="CP022657">
    <property type="protein sequence ID" value="ASS74320.1"/>
    <property type="molecule type" value="Genomic_DNA"/>
</dbReference>
<dbReference type="Gene3D" id="3.40.630.30">
    <property type="match status" value="1"/>
</dbReference>
<accession>A0A223CY47</accession>
<feature type="domain" description="N-acetyltransferase" evidence="4">
    <location>
        <begin position="2"/>
        <end position="172"/>
    </location>
</feature>
<reference evidence="5 6" key="1">
    <citation type="journal article" date="2015" name="Int. J. Syst. Evol. Microbiol.">
        <title>Tumebacillus algifaecis sp. nov., isolated from decomposing algal scum.</title>
        <authorList>
            <person name="Wu Y.F."/>
            <person name="Zhang B."/>
            <person name="Xing P."/>
            <person name="Wu Q.L."/>
            <person name="Liu S.J."/>
        </authorList>
    </citation>
    <scope>NUCLEOTIDE SEQUENCE [LARGE SCALE GENOMIC DNA]</scope>
    <source>
        <strain evidence="5 6">THMBR28</strain>
    </source>
</reference>
<dbReference type="InterPro" id="IPR051531">
    <property type="entry name" value="N-acetyltransferase"/>
</dbReference>
<evidence type="ECO:0000259" key="4">
    <source>
        <dbReference type="PROSITE" id="PS51186"/>
    </source>
</evidence>
<evidence type="ECO:0000313" key="6">
    <source>
        <dbReference type="Proteomes" id="UP000214688"/>
    </source>
</evidence>
<dbReference type="OrthoDB" id="9795206at2"/>
<evidence type="ECO:0000313" key="5">
    <source>
        <dbReference type="EMBL" id="ASS74320.1"/>
    </source>
</evidence>
<dbReference type="GO" id="GO:0008999">
    <property type="term" value="F:protein-N-terminal-alanine acetyltransferase activity"/>
    <property type="evidence" value="ECO:0007669"/>
    <property type="project" value="TreeGrafter"/>
</dbReference>
<keyword evidence="1 5" id="KW-0808">Transferase</keyword>
<dbReference type="PROSITE" id="PS51186">
    <property type="entry name" value="GNAT"/>
    <property type="match status" value="1"/>
</dbReference>
<evidence type="ECO:0000256" key="1">
    <source>
        <dbReference type="ARBA" id="ARBA00022679"/>
    </source>
</evidence>
<name>A0A223CY47_9BACL</name>